<dbReference type="Pfam" id="PF02653">
    <property type="entry name" value="BPD_transp_2"/>
    <property type="match status" value="1"/>
</dbReference>
<evidence type="ECO:0000256" key="10">
    <source>
        <dbReference type="ARBA" id="ARBA00035686"/>
    </source>
</evidence>
<keyword evidence="8 11" id="KW-0472">Membrane</keyword>
<feature type="transmembrane region" description="Helical" evidence="11">
    <location>
        <begin position="211"/>
        <end position="230"/>
    </location>
</feature>
<comment type="subcellular location">
    <subcellularLocation>
        <location evidence="1">Cell membrane</location>
        <topology evidence="1">Multi-pass membrane protein</topology>
    </subcellularLocation>
</comment>
<evidence type="ECO:0000256" key="6">
    <source>
        <dbReference type="ARBA" id="ARBA00022692"/>
    </source>
</evidence>
<accession>A0A0A0JQU8</accession>
<evidence type="ECO:0000256" key="5">
    <source>
        <dbReference type="ARBA" id="ARBA00022597"/>
    </source>
</evidence>
<evidence type="ECO:0000256" key="9">
    <source>
        <dbReference type="ARBA" id="ARBA00035611"/>
    </source>
</evidence>
<dbReference type="GO" id="GO:0022857">
    <property type="term" value="F:transmembrane transporter activity"/>
    <property type="evidence" value="ECO:0007669"/>
    <property type="project" value="InterPro"/>
</dbReference>
<dbReference type="InterPro" id="IPR001851">
    <property type="entry name" value="ABC_transp_permease"/>
</dbReference>
<evidence type="ECO:0000256" key="7">
    <source>
        <dbReference type="ARBA" id="ARBA00022989"/>
    </source>
</evidence>
<keyword evidence="13" id="KW-1185">Reference proteome</keyword>
<dbReference type="PANTHER" id="PTHR32196">
    <property type="entry name" value="ABC TRANSPORTER PERMEASE PROTEIN YPHD-RELATED-RELATED"/>
    <property type="match status" value="1"/>
</dbReference>
<dbReference type="GO" id="GO:0005886">
    <property type="term" value="C:plasma membrane"/>
    <property type="evidence" value="ECO:0007669"/>
    <property type="project" value="UniProtKB-SubCell"/>
</dbReference>
<evidence type="ECO:0000256" key="11">
    <source>
        <dbReference type="SAM" id="Phobius"/>
    </source>
</evidence>
<evidence type="ECO:0000256" key="3">
    <source>
        <dbReference type="ARBA" id="ARBA00022475"/>
    </source>
</evidence>
<evidence type="ECO:0000313" key="12">
    <source>
        <dbReference type="EMBL" id="KGN37951.1"/>
    </source>
</evidence>
<proteinExistence type="predicted"/>
<dbReference type="AlphaFoldDB" id="A0A0A0JQU8"/>
<keyword evidence="3" id="KW-1003">Cell membrane</keyword>
<sequence>MNKLKEIFGGDLRQFGMVFALAFLLVFFQIKTGGLMLEATNVINIFQGNSYILVMAIGMVLVIIAGHIDLSVGSVAAFAGIVVAIAMRDWGIPWWVGILLGLVVGALVGAWQGFWVAIVGIPAFIVTLAGMLIFRGANQYVGKSITVPVDADFQRIGAGYLPEVGPDTGYNNLTVLIGLLVCAVIVFGVLRNRRNQRRIGAEVESGVVATVRLVLICAAILATALLMASGRPGTSVPISALILGVLVLIYGFISTRTIIGRHIYAVGGNRHAAELSGVRSKRVNFLVMMNMSILAALAGMMFVARSNASGPFDGVGWELDAIAAVFIGGAAVTGGVGTVVGAVIGGLVMAVLNNGLQLLGVGADMTQIIKGLVLLAAVAFDVYNKSQGRRSLTGLLFKNFGGRATQETTETAKQES</sequence>
<feature type="transmembrane region" description="Helical" evidence="11">
    <location>
        <begin position="236"/>
        <end position="253"/>
    </location>
</feature>
<protein>
    <recommendedName>
        <fullName evidence="10">Xylose transport system permease protein XylH</fullName>
    </recommendedName>
</protein>
<feature type="transmembrane region" description="Helical" evidence="11">
    <location>
        <begin position="285"/>
        <end position="304"/>
    </location>
</feature>
<dbReference type="PANTHER" id="PTHR32196:SF32">
    <property type="entry name" value="XYLOSE TRANSPORT SYSTEM PERMEASE PROTEIN XYLH"/>
    <property type="match status" value="1"/>
</dbReference>
<evidence type="ECO:0000256" key="2">
    <source>
        <dbReference type="ARBA" id="ARBA00022448"/>
    </source>
</evidence>
<evidence type="ECO:0000313" key="13">
    <source>
        <dbReference type="Proteomes" id="UP000030011"/>
    </source>
</evidence>
<dbReference type="STRING" id="1385521.N803_12885"/>
<dbReference type="CDD" id="cd06579">
    <property type="entry name" value="TM_PBP1_transp_AraH_like"/>
    <property type="match status" value="1"/>
</dbReference>
<feature type="transmembrane region" description="Helical" evidence="11">
    <location>
        <begin position="12"/>
        <end position="30"/>
    </location>
</feature>
<reference evidence="12 13" key="1">
    <citation type="submission" date="2013-08" db="EMBL/GenBank/DDBJ databases">
        <title>The genome sequence of Knoellia subterranea.</title>
        <authorList>
            <person name="Zhu W."/>
            <person name="Wang G."/>
        </authorList>
    </citation>
    <scope>NUCLEOTIDE SEQUENCE [LARGE SCALE GENOMIC DNA]</scope>
    <source>
        <strain evidence="12 13">KCTC 19937</strain>
    </source>
</reference>
<feature type="transmembrane region" description="Helical" evidence="11">
    <location>
        <begin position="170"/>
        <end position="190"/>
    </location>
</feature>
<dbReference type="NCBIfam" id="NF040906">
    <property type="entry name" value="GguB"/>
    <property type="match status" value="1"/>
</dbReference>
<keyword evidence="4" id="KW-0997">Cell inner membrane</keyword>
<gene>
    <name evidence="12" type="ORF">N803_12885</name>
</gene>
<feature type="transmembrane region" description="Helical" evidence="11">
    <location>
        <begin position="114"/>
        <end position="134"/>
    </location>
</feature>
<dbReference type="OrthoDB" id="3468954at2"/>
<organism evidence="12 13">
    <name type="scientific">Knoellia subterranea KCTC 19937</name>
    <dbReference type="NCBI Taxonomy" id="1385521"/>
    <lineage>
        <taxon>Bacteria</taxon>
        <taxon>Bacillati</taxon>
        <taxon>Actinomycetota</taxon>
        <taxon>Actinomycetes</taxon>
        <taxon>Micrococcales</taxon>
        <taxon>Intrasporangiaceae</taxon>
        <taxon>Knoellia</taxon>
    </lineage>
</organism>
<dbReference type="EMBL" id="AVPK01000004">
    <property type="protein sequence ID" value="KGN37951.1"/>
    <property type="molecule type" value="Genomic_DNA"/>
</dbReference>
<evidence type="ECO:0000256" key="1">
    <source>
        <dbReference type="ARBA" id="ARBA00004651"/>
    </source>
</evidence>
<evidence type="ECO:0000256" key="8">
    <source>
        <dbReference type="ARBA" id="ARBA00023136"/>
    </source>
</evidence>
<name>A0A0A0JQU8_9MICO</name>
<keyword evidence="5" id="KW-0762">Sugar transport</keyword>
<feature type="transmembrane region" description="Helical" evidence="11">
    <location>
        <begin position="42"/>
        <end position="63"/>
    </location>
</feature>
<comment type="caution">
    <text evidence="12">The sequence shown here is derived from an EMBL/GenBank/DDBJ whole genome shotgun (WGS) entry which is preliminary data.</text>
</comment>
<feature type="transmembrane region" description="Helical" evidence="11">
    <location>
        <begin position="324"/>
        <end position="352"/>
    </location>
</feature>
<comment type="function">
    <text evidence="9">Part of the binding-protein-dependent transport system for D-xylose. Probably responsible for the translocation of the substrate across the membrane.</text>
</comment>
<keyword evidence="7 11" id="KW-1133">Transmembrane helix</keyword>
<dbReference type="Proteomes" id="UP000030011">
    <property type="component" value="Unassembled WGS sequence"/>
</dbReference>
<keyword evidence="2" id="KW-0813">Transport</keyword>
<keyword evidence="6 11" id="KW-0812">Transmembrane</keyword>
<dbReference type="RefSeq" id="WP_035904350.1">
    <property type="nucleotide sequence ID" value="NZ_AVPK01000004.1"/>
</dbReference>
<feature type="transmembrane region" description="Helical" evidence="11">
    <location>
        <begin position="92"/>
        <end position="109"/>
    </location>
</feature>
<dbReference type="eggNOG" id="COG4214">
    <property type="taxonomic scope" value="Bacteria"/>
</dbReference>
<evidence type="ECO:0000256" key="4">
    <source>
        <dbReference type="ARBA" id="ARBA00022519"/>
    </source>
</evidence>